<dbReference type="InterPro" id="IPR016181">
    <property type="entry name" value="Acyl_CoA_acyltransferase"/>
</dbReference>
<comment type="caution">
    <text evidence="4">The sequence shown here is derived from an EMBL/GenBank/DDBJ whole genome shotgun (WGS) entry which is preliminary data.</text>
</comment>
<protein>
    <submittedName>
        <fullName evidence="4">GNAT family N-acetyltransferase</fullName>
    </submittedName>
</protein>
<dbReference type="GO" id="GO:0016747">
    <property type="term" value="F:acyltransferase activity, transferring groups other than amino-acyl groups"/>
    <property type="evidence" value="ECO:0007669"/>
    <property type="project" value="InterPro"/>
</dbReference>
<feature type="domain" description="N-acetyltransferase" evidence="3">
    <location>
        <begin position="17"/>
        <end position="174"/>
    </location>
</feature>
<keyword evidence="1 4" id="KW-0808">Transferase</keyword>
<evidence type="ECO:0000256" key="2">
    <source>
        <dbReference type="ARBA" id="ARBA00023315"/>
    </source>
</evidence>
<dbReference type="Proteomes" id="UP000534306">
    <property type="component" value="Unassembled WGS sequence"/>
</dbReference>
<keyword evidence="2" id="KW-0012">Acyltransferase</keyword>
<evidence type="ECO:0000313" key="4">
    <source>
        <dbReference type="EMBL" id="NOL42434.1"/>
    </source>
</evidence>
<dbReference type="PANTHER" id="PTHR43877:SF2">
    <property type="entry name" value="AMINOALKYLPHOSPHONATE N-ACETYLTRANSFERASE-RELATED"/>
    <property type="match status" value="1"/>
</dbReference>
<dbReference type="Gene3D" id="3.40.630.30">
    <property type="match status" value="1"/>
</dbReference>
<gene>
    <name evidence="4" type="ORF">HPO96_19490</name>
</gene>
<dbReference type="EMBL" id="JABJRC010000004">
    <property type="protein sequence ID" value="NOL42434.1"/>
    <property type="molecule type" value="Genomic_DNA"/>
</dbReference>
<reference evidence="4 5" key="1">
    <citation type="submission" date="2020-05" db="EMBL/GenBank/DDBJ databases">
        <title>Genome sequence of Kribbella sandramycini ATCC 39419.</title>
        <authorList>
            <person name="Maclea K.S."/>
            <person name="Fair J.L."/>
        </authorList>
    </citation>
    <scope>NUCLEOTIDE SEQUENCE [LARGE SCALE GENOMIC DNA]</scope>
    <source>
        <strain evidence="4 5">ATCC 39419</strain>
    </source>
</reference>
<dbReference type="PANTHER" id="PTHR43877">
    <property type="entry name" value="AMINOALKYLPHOSPHONATE N-ACETYLTRANSFERASE-RELATED-RELATED"/>
    <property type="match status" value="1"/>
</dbReference>
<evidence type="ECO:0000259" key="3">
    <source>
        <dbReference type="PROSITE" id="PS51186"/>
    </source>
</evidence>
<dbReference type="AlphaFoldDB" id="A0A7Y4L192"/>
<dbReference type="Pfam" id="PF00583">
    <property type="entry name" value="Acetyltransf_1"/>
    <property type="match status" value="1"/>
</dbReference>
<dbReference type="CDD" id="cd04301">
    <property type="entry name" value="NAT_SF"/>
    <property type="match status" value="1"/>
</dbReference>
<dbReference type="InterPro" id="IPR000182">
    <property type="entry name" value="GNAT_dom"/>
</dbReference>
<keyword evidence="5" id="KW-1185">Reference proteome</keyword>
<dbReference type="PROSITE" id="PS51186">
    <property type="entry name" value="GNAT"/>
    <property type="match status" value="1"/>
</dbReference>
<dbReference type="InterPro" id="IPR050832">
    <property type="entry name" value="Bact_Acetyltransf"/>
</dbReference>
<dbReference type="SUPFAM" id="SSF55729">
    <property type="entry name" value="Acyl-CoA N-acyltransferases (Nat)"/>
    <property type="match status" value="1"/>
</dbReference>
<evidence type="ECO:0000313" key="5">
    <source>
        <dbReference type="Proteomes" id="UP000534306"/>
    </source>
</evidence>
<accession>A0A7Y4L192</accession>
<proteinExistence type="predicted"/>
<evidence type="ECO:0000256" key="1">
    <source>
        <dbReference type="ARBA" id="ARBA00022679"/>
    </source>
</evidence>
<organism evidence="4 5">
    <name type="scientific">Kribbella sandramycini</name>
    <dbReference type="NCBI Taxonomy" id="60450"/>
    <lineage>
        <taxon>Bacteria</taxon>
        <taxon>Bacillati</taxon>
        <taxon>Actinomycetota</taxon>
        <taxon>Actinomycetes</taxon>
        <taxon>Propionibacteriales</taxon>
        <taxon>Kribbellaceae</taxon>
        <taxon>Kribbella</taxon>
    </lineage>
</organism>
<sequence length="174" mass="18961">MTSSAGEDGRVSADREVVIRWGIEDDDAALLRIERTSWSPESGFPSYLEGLGDRFFERTGPESHLIAECAGVVVGYLRLQDKYQFREGNGVLAVNGLAVAPEARGRGVAAALLAAAAYEGRRRDARKISLNVHSTNLVARRLYERHGYVVEGTLADEFVIDGRPIAALVMAKTL</sequence>
<name>A0A7Y4L192_9ACTN</name>